<evidence type="ECO:0000256" key="1">
    <source>
        <dbReference type="ARBA" id="ARBA00023054"/>
    </source>
</evidence>
<gene>
    <name evidence="3" type="ORF">J437_LFUL005740</name>
</gene>
<evidence type="ECO:0000256" key="2">
    <source>
        <dbReference type="SAM" id="Coils"/>
    </source>
</evidence>
<keyword evidence="4" id="KW-1185">Reference proteome</keyword>
<protein>
    <submittedName>
        <fullName evidence="3">Uncharacterized protein</fullName>
    </submittedName>
</protein>
<organism evidence="3 4">
    <name type="scientific">Ladona fulva</name>
    <name type="common">Scarce chaser dragonfly</name>
    <name type="synonym">Libellula fulva</name>
    <dbReference type="NCBI Taxonomy" id="123851"/>
    <lineage>
        <taxon>Eukaryota</taxon>
        <taxon>Metazoa</taxon>
        <taxon>Ecdysozoa</taxon>
        <taxon>Arthropoda</taxon>
        <taxon>Hexapoda</taxon>
        <taxon>Insecta</taxon>
        <taxon>Pterygota</taxon>
        <taxon>Palaeoptera</taxon>
        <taxon>Odonata</taxon>
        <taxon>Epiprocta</taxon>
        <taxon>Anisoptera</taxon>
        <taxon>Libelluloidea</taxon>
        <taxon>Libellulidae</taxon>
        <taxon>Ladona</taxon>
    </lineage>
</organism>
<dbReference type="Proteomes" id="UP000792457">
    <property type="component" value="Unassembled WGS sequence"/>
</dbReference>
<dbReference type="AlphaFoldDB" id="A0A8K0JZY4"/>
<dbReference type="PANTHER" id="PTHR14043">
    <property type="entry name" value="CCAAT DISPLACEMENT PROTEIN-RELATED"/>
    <property type="match status" value="1"/>
</dbReference>
<reference evidence="3" key="2">
    <citation type="submission" date="2017-10" db="EMBL/GenBank/DDBJ databases">
        <title>Ladona fulva Genome sequencing and assembly.</title>
        <authorList>
            <person name="Murali S."/>
            <person name="Richards S."/>
            <person name="Bandaranaike D."/>
            <person name="Bellair M."/>
            <person name="Blankenburg K."/>
            <person name="Chao H."/>
            <person name="Dinh H."/>
            <person name="Doddapaneni H."/>
            <person name="Dugan-Rocha S."/>
            <person name="Elkadiri S."/>
            <person name="Gnanaolivu R."/>
            <person name="Hernandez B."/>
            <person name="Skinner E."/>
            <person name="Javaid M."/>
            <person name="Lee S."/>
            <person name="Li M."/>
            <person name="Ming W."/>
            <person name="Munidasa M."/>
            <person name="Muniz J."/>
            <person name="Nguyen L."/>
            <person name="Hughes D."/>
            <person name="Osuji N."/>
            <person name="Pu L.-L."/>
            <person name="Puazo M."/>
            <person name="Qu C."/>
            <person name="Quiroz J."/>
            <person name="Raj R."/>
            <person name="Weissenberger G."/>
            <person name="Xin Y."/>
            <person name="Zou X."/>
            <person name="Han Y."/>
            <person name="Worley K."/>
            <person name="Muzny D."/>
            <person name="Gibbs R."/>
        </authorList>
    </citation>
    <scope>NUCLEOTIDE SEQUENCE</scope>
    <source>
        <strain evidence="3">Sampled in the wild</strain>
    </source>
</reference>
<dbReference type="GO" id="GO:0000981">
    <property type="term" value="F:DNA-binding transcription factor activity, RNA polymerase II-specific"/>
    <property type="evidence" value="ECO:0007669"/>
    <property type="project" value="TreeGrafter"/>
</dbReference>
<comment type="caution">
    <text evidence="3">The sequence shown here is derived from an EMBL/GenBank/DDBJ whole genome shotgun (WGS) entry which is preliminary data.</text>
</comment>
<feature type="coiled-coil region" evidence="2">
    <location>
        <begin position="21"/>
        <end position="66"/>
    </location>
</feature>
<proteinExistence type="predicted"/>
<dbReference type="EMBL" id="KZ308252">
    <property type="protein sequence ID" value="KAG8225781.1"/>
    <property type="molecule type" value="Genomic_DNA"/>
</dbReference>
<dbReference type="PANTHER" id="PTHR14043:SF2">
    <property type="entry name" value="HOMEOBOX PROTEIN CUT"/>
    <property type="match status" value="1"/>
</dbReference>
<name>A0A8K0JZY4_LADFU</name>
<dbReference type="GO" id="GO:0005634">
    <property type="term" value="C:nucleus"/>
    <property type="evidence" value="ECO:0007669"/>
    <property type="project" value="TreeGrafter"/>
</dbReference>
<evidence type="ECO:0000313" key="4">
    <source>
        <dbReference type="Proteomes" id="UP000792457"/>
    </source>
</evidence>
<accession>A0A8K0JZY4</accession>
<sequence length="81" mass="9480">MLTSSTNKVQRVRPRDIYKCISQLTEDVQRLQSSLAKVQEASAATISRLEEQLEQRAMTIARLEARLDTQRDYEELKREVR</sequence>
<dbReference type="GO" id="GO:0000977">
    <property type="term" value="F:RNA polymerase II transcription regulatory region sequence-specific DNA binding"/>
    <property type="evidence" value="ECO:0007669"/>
    <property type="project" value="TreeGrafter"/>
</dbReference>
<reference evidence="3" key="1">
    <citation type="submission" date="2013-04" db="EMBL/GenBank/DDBJ databases">
        <authorList>
            <person name="Qu J."/>
            <person name="Murali S.C."/>
            <person name="Bandaranaike D."/>
            <person name="Bellair M."/>
            <person name="Blankenburg K."/>
            <person name="Chao H."/>
            <person name="Dinh H."/>
            <person name="Doddapaneni H."/>
            <person name="Downs B."/>
            <person name="Dugan-Rocha S."/>
            <person name="Elkadiri S."/>
            <person name="Gnanaolivu R.D."/>
            <person name="Hernandez B."/>
            <person name="Javaid M."/>
            <person name="Jayaseelan J.C."/>
            <person name="Lee S."/>
            <person name="Li M."/>
            <person name="Ming W."/>
            <person name="Munidasa M."/>
            <person name="Muniz J."/>
            <person name="Nguyen L."/>
            <person name="Ongeri F."/>
            <person name="Osuji N."/>
            <person name="Pu L.-L."/>
            <person name="Puazo M."/>
            <person name="Qu C."/>
            <person name="Quiroz J."/>
            <person name="Raj R."/>
            <person name="Weissenberger G."/>
            <person name="Xin Y."/>
            <person name="Zou X."/>
            <person name="Han Y."/>
            <person name="Richards S."/>
            <person name="Worley K."/>
            <person name="Muzny D."/>
            <person name="Gibbs R."/>
        </authorList>
    </citation>
    <scope>NUCLEOTIDE SEQUENCE</scope>
    <source>
        <strain evidence="3">Sampled in the wild</strain>
    </source>
</reference>
<keyword evidence="1 2" id="KW-0175">Coiled coil</keyword>
<evidence type="ECO:0000313" key="3">
    <source>
        <dbReference type="EMBL" id="KAG8225781.1"/>
    </source>
</evidence>
<dbReference type="OrthoDB" id="10257567at2759"/>